<dbReference type="CDD" id="cd17003">
    <property type="entry name" value="CID_Rtt103"/>
    <property type="match status" value="1"/>
</dbReference>
<dbReference type="eggNOG" id="KOG2669">
    <property type="taxonomic scope" value="Eukaryota"/>
</dbReference>
<dbReference type="OrthoDB" id="10069473at2759"/>
<dbReference type="EMBL" id="AMGY01000002">
    <property type="protein sequence ID" value="EXJ89509.1"/>
    <property type="molecule type" value="Genomic_DNA"/>
</dbReference>
<evidence type="ECO:0000256" key="1">
    <source>
        <dbReference type="SAM" id="MobiDB-lite"/>
    </source>
</evidence>
<dbReference type="Pfam" id="PF04818">
    <property type="entry name" value="CID"/>
    <property type="match status" value="1"/>
</dbReference>
<protein>
    <recommendedName>
        <fullName evidence="2">CID domain-containing protein</fullName>
    </recommendedName>
</protein>
<accession>W9Z4U3</accession>
<gene>
    <name evidence="3" type="ORF">A1O3_02576</name>
</gene>
<evidence type="ECO:0000259" key="2">
    <source>
        <dbReference type="PROSITE" id="PS51391"/>
    </source>
</evidence>
<dbReference type="PROSITE" id="PS51391">
    <property type="entry name" value="CID"/>
    <property type="match status" value="1"/>
</dbReference>
<feature type="region of interest" description="Disordered" evidence="1">
    <location>
        <begin position="135"/>
        <end position="157"/>
    </location>
</feature>
<comment type="caution">
    <text evidence="3">The sequence shown here is derived from an EMBL/GenBank/DDBJ whole genome shotgun (WGS) entry which is preliminary data.</text>
</comment>
<organism evidence="3 4">
    <name type="scientific">Capronia epimyces CBS 606.96</name>
    <dbReference type="NCBI Taxonomy" id="1182542"/>
    <lineage>
        <taxon>Eukaryota</taxon>
        <taxon>Fungi</taxon>
        <taxon>Dikarya</taxon>
        <taxon>Ascomycota</taxon>
        <taxon>Pezizomycotina</taxon>
        <taxon>Eurotiomycetes</taxon>
        <taxon>Chaetothyriomycetidae</taxon>
        <taxon>Chaetothyriales</taxon>
        <taxon>Herpotrichiellaceae</taxon>
        <taxon>Capronia</taxon>
    </lineage>
</organism>
<dbReference type="AlphaFoldDB" id="W9Z4U3"/>
<dbReference type="PANTHER" id="PTHR12460:SF0">
    <property type="entry name" value="CID DOMAIN-CONTAINING PROTEIN-RELATED"/>
    <property type="match status" value="1"/>
</dbReference>
<feature type="region of interest" description="Disordered" evidence="1">
    <location>
        <begin position="317"/>
        <end position="355"/>
    </location>
</feature>
<dbReference type="GO" id="GO:0031124">
    <property type="term" value="P:mRNA 3'-end processing"/>
    <property type="evidence" value="ECO:0007669"/>
    <property type="project" value="InterPro"/>
</dbReference>
<name>W9Z4U3_9EURO</name>
<sequence>MAFSESGLSAKLSTLNETQDSIVSVSQWIMFHKRHADRIASYWLTRLRDSPPPKRLNFIYLVNDIVQNARARKRTEFPDAFSPLMAEAIQTAYRSSPPDVQGKIRRVVEVWRTRNVFEIPILDAIEARIDEIDKSKGSSGKKTLMGNSLFNSSSSTGTPKELETLANLQIAVTKESISARPAIDAAQTEYTKLNNPSAALPSPPVHAARLSSLIKSLAAAESSLSASIKARKALIADLERILEINKSALAKDEETYLELENRKVITEAKKREVEDGIIRELSAVDHSSTETTAAAGGIHSPVFDNKAGFSERPEIEELTPDREFPGDDYASGGFDHPGLLPLPATEPSEPYQPSNPAVAAALASFSGTDYDPLTSNFGGSIYGNSSTIPRVRPASGGLGTNGLGVKRRRLSHGEDDVVPDLGEMGMEGFGKQETVTLQGENAPHEDLLQNLDEDVDELLRQEGGGF</sequence>
<dbReference type="HOGENOM" id="CLU_042070_1_0_1"/>
<keyword evidence="4" id="KW-1185">Reference proteome</keyword>
<feature type="domain" description="CID" evidence="2">
    <location>
        <begin position="1"/>
        <end position="133"/>
    </location>
</feature>
<dbReference type="PANTHER" id="PTHR12460">
    <property type="entry name" value="CYCLIN-DEPENDENT KINASE INHIBITOR-RELATED PROTEIN"/>
    <property type="match status" value="1"/>
</dbReference>
<dbReference type="InterPro" id="IPR006569">
    <property type="entry name" value="CID_dom"/>
</dbReference>
<proteinExistence type="predicted"/>
<dbReference type="InterPro" id="IPR008942">
    <property type="entry name" value="ENTH_VHS"/>
</dbReference>
<dbReference type="SUPFAM" id="SSF48464">
    <property type="entry name" value="ENTH/VHS domain"/>
    <property type="match status" value="1"/>
</dbReference>
<dbReference type="Gene3D" id="1.25.40.90">
    <property type="match status" value="1"/>
</dbReference>
<evidence type="ECO:0000313" key="4">
    <source>
        <dbReference type="Proteomes" id="UP000019478"/>
    </source>
</evidence>
<evidence type="ECO:0000313" key="3">
    <source>
        <dbReference type="EMBL" id="EXJ89509.1"/>
    </source>
</evidence>
<feature type="compositionally biased region" description="Polar residues" evidence="1">
    <location>
        <begin position="137"/>
        <end position="157"/>
    </location>
</feature>
<dbReference type="SMART" id="SM00582">
    <property type="entry name" value="RPR"/>
    <property type="match status" value="1"/>
</dbReference>
<dbReference type="RefSeq" id="XP_007730906.1">
    <property type="nucleotide sequence ID" value="XM_007732716.1"/>
</dbReference>
<dbReference type="Proteomes" id="UP000019478">
    <property type="component" value="Unassembled WGS sequence"/>
</dbReference>
<dbReference type="InterPro" id="IPR047883">
    <property type="entry name" value="Rtt103-like_CID"/>
</dbReference>
<dbReference type="STRING" id="1182542.W9Z4U3"/>
<dbReference type="GO" id="GO:0099122">
    <property type="term" value="F:RNA polymerase II C-terminal domain binding"/>
    <property type="evidence" value="ECO:0007669"/>
    <property type="project" value="InterPro"/>
</dbReference>
<reference evidence="3 4" key="1">
    <citation type="submission" date="2013-03" db="EMBL/GenBank/DDBJ databases">
        <title>The Genome Sequence of Capronia epimyces CBS 606.96.</title>
        <authorList>
            <consortium name="The Broad Institute Genomics Platform"/>
            <person name="Cuomo C."/>
            <person name="de Hoog S."/>
            <person name="Gorbushina A."/>
            <person name="Walker B."/>
            <person name="Young S.K."/>
            <person name="Zeng Q."/>
            <person name="Gargeya S."/>
            <person name="Fitzgerald M."/>
            <person name="Haas B."/>
            <person name="Abouelleil A."/>
            <person name="Allen A.W."/>
            <person name="Alvarado L."/>
            <person name="Arachchi H.M."/>
            <person name="Berlin A.M."/>
            <person name="Chapman S.B."/>
            <person name="Gainer-Dewar J."/>
            <person name="Goldberg J."/>
            <person name="Griggs A."/>
            <person name="Gujja S."/>
            <person name="Hansen M."/>
            <person name="Howarth C."/>
            <person name="Imamovic A."/>
            <person name="Ireland A."/>
            <person name="Larimer J."/>
            <person name="McCowan C."/>
            <person name="Murphy C."/>
            <person name="Pearson M."/>
            <person name="Poon T.W."/>
            <person name="Priest M."/>
            <person name="Roberts A."/>
            <person name="Saif S."/>
            <person name="Shea T."/>
            <person name="Sisk P."/>
            <person name="Sykes S."/>
            <person name="Wortman J."/>
            <person name="Nusbaum C."/>
            <person name="Birren B."/>
        </authorList>
    </citation>
    <scope>NUCLEOTIDE SEQUENCE [LARGE SCALE GENOMIC DNA]</scope>
    <source>
        <strain evidence="3 4">CBS 606.96</strain>
    </source>
</reference>
<dbReference type="GeneID" id="19166706"/>